<dbReference type="RefSeq" id="WP_268075313.1">
    <property type="nucleotide sequence ID" value="NZ_CP109965.1"/>
</dbReference>
<accession>A0ABY7AR21</accession>
<dbReference type="Pfam" id="PF00248">
    <property type="entry name" value="Aldo_ket_red"/>
    <property type="match status" value="1"/>
</dbReference>
<dbReference type="EMBL" id="CP109965">
    <property type="protein sequence ID" value="WAJ70930.1"/>
    <property type="molecule type" value="Genomic_DNA"/>
</dbReference>
<evidence type="ECO:0000259" key="1">
    <source>
        <dbReference type="Pfam" id="PF00248"/>
    </source>
</evidence>
<evidence type="ECO:0000313" key="3">
    <source>
        <dbReference type="Proteomes" id="UP001163726"/>
    </source>
</evidence>
<keyword evidence="3" id="KW-1185">Reference proteome</keyword>
<feature type="domain" description="NADP-dependent oxidoreductase" evidence="1">
    <location>
        <begin position="15"/>
        <end position="317"/>
    </location>
</feature>
<dbReference type="InterPro" id="IPR036812">
    <property type="entry name" value="NAD(P)_OxRdtase_dom_sf"/>
</dbReference>
<dbReference type="SUPFAM" id="SSF51430">
    <property type="entry name" value="NAD(P)-linked oxidoreductase"/>
    <property type="match status" value="1"/>
</dbReference>
<name>A0ABY7AR21_9ALTE</name>
<proteinExistence type="predicted"/>
<sequence>MQTLPIHTYLPHASRLIYGCMNLGGNWQANSLQSEHVKIACNMVDTCLEQGINMFDHADIYSHGLAEAAFGQALKQQNQLRDSMIIQSKCGIRFSNGADQKVKRFDFSKDWILKSVEQSLTRLNTDYLDILSLHRPDPLMQPEEVADAFRQLKQSGKVKYFAVSNMNAFQIDLLQQACPMPIIANQIEMSLAQLGWLNEGVHANQTRLSQIGFNPGTIEHSRLNNIQMQSWGSMAQGLFAGGGKIQVATKPMQKTAERVAQLAAEYQTSIESIVLGFLWRHPMNMQTVVGSLKPERVKACAQVESIRLTPEHWYQLFELARGEELP</sequence>
<evidence type="ECO:0000313" key="2">
    <source>
        <dbReference type="EMBL" id="WAJ70930.1"/>
    </source>
</evidence>
<dbReference type="CDD" id="cd19092">
    <property type="entry name" value="AKR_BsYcsN_EcYdhF-like"/>
    <property type="match status" value="1"/>
</dbReference>
<gene>
    <name evidence="2" type="ORF">OLW01_03765</name>
</gene>
<dbReference type="Gene3D" id="3.20.20.100">
    <property type="entry name" value="NADP-dependent oxidoreductase domain"/>
    <property type="match status" value="1"/>
</dbReference>
<reference evidence="2" key="1">
    <citation type="submission" date="2022-10" db="EMBL/GenBank/DDBJ databases">
        <title>Catenovulum adriacola sp. nov. isolated in the Harbour of Susak.</title>
        <authorList>
            <person name="Schoch T."/>
            <person name="Reich S.J."/>
            <person name="Stoeferle S."/>
            <person name="Flaiz M."/>
            <person name="Kazda M."/>
            <person name="Riedel C.U."/>
            <person name="Duerre P."/>
        </authorList>
    </citation>
    <scope>NUCLEOTIDE SEQUENCE</scope>
    <source>
        <strain evidence="2">TS8</strain>
    </source>
</reference>
<protein>
    <submittedName>
        <fullName evidence="2">Aldo/keto reductase</fullName>
    </submittedName>
</protein>
<dbReference type="PANTHER" id="PTHR43364">
    <property type="entry name" value="NADH-SPECIFIC METHYLGLYOXAL REDUCTASE-RELATED"/>
    <property type="match status" value="1"/>
</dbReference>
<organism evidence="2 3">
    <name type="scientific">Catenovulum adriaticum</name>
    <dbReference type="NCBI Taxonomy" id="2984846"/>
    <lineage>
        <taxon>Bacteria</taxon>
        <taxon>Pseudomonadati</taxon>
        <taxon>Pseudomonadota</taxon>
        <taxon>Gammaproteobacteria</taxon>
        <taxon>Alteromonadales</taxon>
        <taxon>Alteromonadaceae</taxon>
        <taxon>Catenovulum</taxon>
    </lineage>
</organism>
<dbReference type="InterPro" id="IPR050523">
    <property type="entry name" value="AKR_Detox_Biosynth"/>
</dbReference>
<dbReference type="InterPro" id="IPR023210">
    <property type="entry name" value="NADP_OxRdtase_dom"/>
</dbReference>
<dbReference type="PANTHER" id="PTHR43364:SF1">
    <property type="entry name" value="OXIDOREDUCTASE YDHF"/>
    <property type="match status" value="1"/>
</dbReference>
<dbReference type="Proteomes" id="UP001163726">
    <property type="component" value="Chromosome"/>
</dbReference>